<evidence type="ECO:0000313" key="2">
    <source>
        <dbReference type="Proteomes" id="UP000321533"/>
    </source>
</evidence>
<dbReference type="KEGG" id="pgin:FRZ67_00510"/>
<protein>
    <recommendedName>
        <fullName evidence="3">YCII-related domain-containing protein</fullName>
    </recommendedName>
</protein>
<dbReference type="Proteomes" id="UP000321533">
    <property type="component" value="Chromosome"/>
</dbReference>
<proteinExistence type="predicted"/>
<evidence type="ECO:0000313" key="1">
    <source>
        <dbReference type="EMBL" id="QEC70090.1"/>
    </source>
</evidence>
<dbReference type="Gene3D" id="3.30.70.1060">
    <property type="entry name" value="Dimeric alpha+beta barrel"/>
    <property type="match status" value="1"/>
</dbReference>
<evidence type="ECO:0008006" key="3">
    <source>
        <dbReference type="Google" id="ProtNLM"/>
    </source>
</evidence>
<dbReference type="EMBL" id="CP042435">
    <property type="protein sequence ID" value="QEC70090.1"/>
    <property type="molecule type" value="Genomic_DNA"/>
</dbReference>
<sequence>MAATLICFTIGFHTNAQTNTSVYDKALADSLGADEYGMKMYVLVMLKTGTNQTTDKATTDSLFKGHMQNISRLVSIKKLVVAGPLQKNEKNYRGIFILDVNTLEEARLLINTDPAIKAKLLDADMFLWYGSAALPEYLPYHEKVQKQSH</sequence>
<dbReference type="OrthoDB" id="8481699at2"/>
<dbReference type="InterPro" id="IPR011008">
    <property type="entry name" value="Dimeric_a/b-barrel"/>
</dbReference>
<dbReference type="SUPFAM" id="SSF54909">
    <property type="entry name" value="Dimeric alpha+beta barrel"/>
    <property type="match status" value="1"/>
</dbReference>
<keyword evidence="2" id="KW-1185">Reference proteome</keyword>
<reference evidence="1 2" key="1">
    <citation type="journal article" date="2016" name="Int. J. Syst. Evol. Microbiol.">
        <title>Panacibacter ginsenosidivorans gen. nov., sp. nov., with ginsenoside converting activity isolated from soil of a ginseng field.</title>
        <authorList>
            <person name="Siddiqi M.Z."/>
            <person name="Muhammad Shafi S."/>
            <person name="Choi K.D."/>
            <person name="Im W.T."/>
        </authorList>
    </citation>
    <scope>NUCLEOTIDE SEQUENCE [LARGE SCALE GENOMIC DNA]</scope>
    <source>
        <strain evidence="1 2">Gsoil1550</strain>
    </source>
</reference>
<name>A0A5B8VF79_9BACT</name>
<gene>
    <name evidence="1" type="ORF">FRZ67_00510</name>
</gene>
<dbReference type="AlphaFoldDB" id="A0A5B8VF79"/>
<organism evidence="1 2">
    <name type="scientific">Panacibacter ginsenosidivorans</name>
    <dbReference type="NCBI Taxonomy" id="1813871"/>
    <lineage>
        <taxon>Bacteria</taxon>
        <taxon>Pseudomonadati</taxon>
        <taxon>Bacteroidota</taxon>
        <taxon>Chitinophagia</taxon>
        <taxon>Chitinophagales</taxon>
        <taxon>Chitinophagaceae</taxon>
        <taxon>Panacibacter</taxon>
    </lineage>
</organism>
<accession>A0A5B8VF79</accession>